<name>A0A853EYM0_9GAMM</name>
<organism evidence="1 2">
    <name type="scientific">Candidatus Thiodubiliella endoseptemdiera</name>
    <dbReference type="NCBI Taxonomy" id="2738886"/>
    <lineage>
        <taxon>Bacteria</taxon>
        <taxon>Pseudomonadati</taxon>
        <taxon>Pseudomonadota</taxon>
        <taxon>Gammaproteobacteria</taxon>
        <taxon>Candidatus Pseudothioglobaceae</taxon>
        <taxon>Candidatus Thiodubiliella</taxon>
    </lineage>
</organism>
<sequence length="92" mass="10859">MNNHQNAIFHQITNFLKTPLALLGVDLKNFQFNKICHFANHPYLCKGLLVKLNNNNYVSDDVYRYDAQISLRGQRRICTNFHNQVGNYRVYK</sequence>
<accession>A0A853EYM0</accession>
<dbReference type="Proteomes" id="UP000568751">
    <property type="component" value="Unassembled WGS sequence"/>
</dbReference>
<dbReference type="EMBL" id="JACCHT010000001">
    <property type="protein sequence ID" value="NYT26512.1"/>
    <property type="molecule type" value="Genomic_DNA"/>
</dbReference>
<dbReference type="AlphaFoldDB" id="A0A853EYM0"/>
<comment type="caution">
    <text evidence="1">The sequence shown here is derived from an EMBL/GenBank/DDBJ whole genome shotgun (WGS) entry which is preliminary data.</text>
</comment>
<protein>
    <submittedName>
        <fullName evidence="1">Uncharacterized protein</fullName>
    </submittedName>
</protein>
<gene>
    <name evidence="1" type="ORF">H0A76_00485</name>
</gene>
<reference evidence="1 2" key="1">
    <citation type="submission" date="2020-05" db="EMBL/GenBank/DDBJ databases">
        <title>Horizontal transmission and recombination maintain forever young bacterial symbiont genomes.</title>
        <authorList>
            <person name="Russell S.L."/>
            <person name="Pepper-Tunick E."/>
            <person name="Svedberg J."/>
            <person name="Byrne A."/>
            <person name="Ruelas Castillo J."/>
            <person name="Vollmers C."/>
            <person name="Beinart R.A."/>
            <person name="Corbett-Detig R."/>
        </authorList>
    </citation>
    <scope>NUCLEOTIDE SEQUENCE [LARGE SCALE GENOMIC DNA]</scope>
    <source>
        <strain evidence="1">455</strain>
    </source>
</reference>
<evidence type="ECO:0000313" key="1">
    <source>
        <dbReference type="EMBL" id="NYT26512.1"/>
    </source>
</evidence>
<proteinExistence type="predicted"/>
<evidence type="ECO:0000313" key="2">
    <source>
        <dbReference type="Proteomes" id="UP000568751"/>
    </source>
</evidence>